<evidence type="ECO:0000256" key="5">
    <source>
        <dbReference type="ARBA" id="ARBA00023595"/>
    </source>
</evidence>
<dbReference type="InterPro" id="IPR036385">
    <property type="entry name" value="RuBisCO_ssu_sf"/>
</dbReference>
<feature type="compositionally biased region" description="Low complexity" evidence="14">
    <location>
        <begin position="462"/>
        <end position="474"/>
    </location>
</feature>
<dbReference type="Gene3D" id="3.30.190.10">
    <property type="entry name" value="Ribulose bisphosphate carboxylase, small subunit"/>
    <property type="match status" value="3"/>
</dbReference>
<dbReference type="SUPFAM" id="SSF51161">
    <property type="entry name" value="Trimeric LpxA-like enzymes"/>
    <property type="match status" value="1"/>
</dbReference>
<dbReference type="InterPro" id="IPR047223">
    <property type="entry name" value="CA_gamma_LbH"/>
</dbReference>
<evidence type="ECO:0000256" key="7">
    <source>
        <dbReference type="ARBA" id="ARBA00023669"/>
    </source>
</evidence>
<comment type="subcellular location">
    <subcellularLocation>
        <location evidence="4">Carboxysome</location>
    </subcellularLocation>
</comment>
<protein>
    <recommendedName>
        <fullName evidence="6">Carboxysome assembly protein CcmM</fullName>
    </recommendedName>
    <alternativeName>
        <fullName evidence="9">Carbon dioxide concentrating mechanism protein CcmM</fullName>
    </alternativeName>
</protein>
<feature type="region of interest" description="Disordered" evidence="14">
    <location>
        <begin position="447"/>
        <end position="474"/>
    </location>
</feature>
<dbReference type="CDD" id="cd00307">
    <property type="entry name" value="RuBisCO_small_like"/>
    <property type="match status" value="2"/>
</dbReference>
<evidence type="ECO:0000256" key="1">
    <source>
        <dbReference type="ARBA" id="ARBA00022531"/>
    </source>
</evidence>
<comment type="similarity">
    <text evidence="5">Belongs to the gamma-class carbonic anhydrase family.</text>
</comment>
<keyword evidence="7" id="KW-1282">Carboxysome</keyword>
<dbReference type="GO" id="GO:0031470">
    <property type="term" value="C:carboxysome"/>
    <property type="evidence" value="ECO:0007669"/>
    <property type="project" value="UniProtKB-SubCell"/>
</dbReference>
<dbReference type="Gene3D" id="2.160.10.10">
    <property type="entry name" value="Hexapeptide repeat proteins"/>
    <property type="match status" value="1"/>
</dbReference>
<name>K9UKG4_CHAP6</name>
<keyword evidence="2" id="KW-0677">Repeat</keyword>
<feature type="domain" description="Ribulose bisphosphate carboxylase small subunit" evidence="15">
    <location>
        <begin position="472"/>
        <end position="565"/>
    </location>
</feature>
<dbReference type="InterPro" id="IPR001451">
    <property type="entry name" value="Hexapep"/>
</dbReference>
<dbReference type="PATRIC" id="fig|1173020.3.peg.4979"/>
<keyword evidence="1" id="KW-0602">Photosynthesis</keyword>
<dbReference type="GO" id="GO:0043886">
    <property type="term" value="F:structural constituent of carboxysome shell"/>
    <property type="evidence" value="ECO:0007669"/>
    <property type="project" value="InterPro"/>
</dbReference>
<keyword evidence="16" id="KW-0808">Transferase</keyword>
<feature type="binding site" evidence="11">
    <location>
        <position position="105"/>
    </location>
    <ligand>
        <name>Zn(2+)</name>
        <dbReference type="ChEBI" id="CHEBI:29105"/>
        <note>ligand shared between two neighboring subunits</note>
    </ligand>
</feature>
<accession>K9UKG4</accession>
<evidence type="ECO:0000313" key="17">
    <source>
        <dbReference type="Proteomes" id="UP000010366"/>
    </source>
</evidence>
<evidence type="ECO:0000256" key="9">
    <source>
        <dbReference type="ARBA" id="ARBA00030397"/>
    </source>
</evidence>
<keyword evidence="11" id="KW-0479">Metal-binding</keyword>
<dbReference type="GO" id="GO:0046872">
    <property type="term" value="F:metal ion binding"/>
    <property type="evidence" value="ECO:0007669"/>
    <property type="project" value="UniProtKB-KW"/>
</dbReference>
<dbReference type="KEGG" id="cmp:Cha6605_4349"/>
<dbReference type="InterPro" id="IPR011004">
    <property type="entry name" value="Trimer_LpxA-like_sf"/>
</dbReference>
<evidence type="ECO:0000256" key="8">
    <source>
        <dbReference type="ARBA" id="ARBA00024446"/>
    </source>
</evidence>
<dbReference type="CDD" id="cd00710">
    <property type="entry name" value="LbH_gamma_CA"/>
    <property type="match status" value="1"/>
</dbReference>
<keyword evidence="8" id="KW-1283">Bacterial microcompartment</keyword>
<proteinExistence type="inferred from homology"/>
<dbReference type="SMART" id="SM00961">
    <property type="entry name" value="RuBisCO_small"/>
    <property type="match status" value="3"/>
</dbReference>
<feature type="binding site" description="in other chain" evidence="11">
    <location>
        <position position="78"/>
    </location>
    <ligand>
        <name>Zn(2+)</name>
        <dbReference type="ChEBI" id="CHEBI:29105"/>
        <note>ligand shared between two neighboring subunits</note>
    </ligand>
</feature>
<dbReference type="InterPro" id="IPR017156">
    <property type="entry name" value="CcmM"/>
</dbReference>
<feature type="domain" description="Ribulose bisphosphate carboxylase small subunit" evidence="15">
    <location>
        <begin position="351"/>
        <end position="444"/>
    </location>
</feature>
<evidence type="ECO:0000256" key="2">
    <source>
        <dbReference type="ARBA" id="ARBA00022737"/>
    </source>
</evidence>
<dbReference type="GO" id="GO:0016740">
    <property type="term" value="F:transferase activity"/>
    <property type="evidence" value="ECO:0007669"/>
    <property type="project" value="UniProtKB-KW"/>
</dbReference>
<feature type="region of interest" description="Disordered" evidence="14">
    <location>
        <begin position="321"/>
        <end position="360"/>
    </location>
</feature>
<dbReference type="GO" id="GO:0015977">
    <property type="term" value="P:carbon fixation"/>
    <property type="evidence" value="ECO:0007669"/>
    <property type="project" value="UniProtKB-KW"/>
</dbReference>
<dbReference type="RefSeq" id="WP_015161392.1">
    <property type="nucleotide sequence ID" value="NC_019697.1"/>
</dbReference>
<evidence type="ECO:0000256" key="4">
    <source>
        <dbReference type="ARBA" id="ARBA00023587"/>
    </source>
</evidence>
<dbReference type="Pfam" id="PF00101">
    <property type="entry name" value="RuBisCO_small"/>
    <property type="match status" value="3"/>
</dbReference>
<feature type="compositionally biased region" description="Low complexity" evidence="14">
    <location>
        <begin position="343"/>
        <end position="358"/>
    </location>
</feature>
<evidence type="ECO:0000259" key="15">
    <source>
        <dbReference type="SMART" id="SM00961"/>
    </source>
</evidence>
<keyword evidence="17" id="KW-1185">Reference proteome</keyword>
<keyword evidence="11" id="KW-0862">Zinc</keyword>
<dbReference type="Proteomes" id="UP000010366">
    <property type="component" value="Chromosome"/>
</dbReference>
<evidence type="ECO:0000256" key="14">
    <source>
        <dbReference type="SAM" id="MobiDB-lite"/>
    </source>
</evidence>
<dbReference type="eggNOG" id="COG0663">
    <property type="taxonomic scope" value="Bacteria"/>
</dbReference>
<dbReference type="SUPFAM" id="SSF55239">
    <property type="entry name" value="RuBisCO, small subunit"/>
    <property type="match status" value="3"/>
</dbReference>
<gene>
    <name evidence="16" type="ORF">Cha6605_4349</name>
</gene>
<feature type="disulfide bond" evidence="12">
    <location>
        <begin position="197"/>
        <end position="203"/>
    </location>
</feature>
<dbReference type="HOGENOM" id="CLU_019008_0_0_3"/>
<evidence type="ECO:0000256" key="6">
    <source>
        <dbReference type="ARBA" id="ARBA00023636"/>
    </source>
</evidence>
<keyword evidence="12" id="KW-1015">Disulfide bond</keyword>
<dbReference type="eggNOG" id="COG4451">
    <property type="taxonomic scope" value="Bacteria"/>
</dbReference>
<dbReference type="AlphaFoldDB" id="K9UKG4"/>
<dbReference type="Pfam" id="PF14602">
    <property type="entry name" value="Hexapep_2"/>
    <property type="match status" value="1"/>
</dbReference>
<dbReference type="STRING" id="1173020.Cha6605_4349"/>
<reference evidence="16 17" key="1">
    <citation type="submission" date="2012-05" db="EMBL/GenBank/DDBJ databases">
        <title>Finished chromosome of genome of Chamaesiphon sp. PCC 6605.</title>
        <authorList>
            <consortium name="US DOE Joint Genome Institute"/>
            <person name="Gugger M."/>
            <person name="Coursin T."/>
            <person name="Rippka R."/>
            <person name="Tandeau De Marsac N."/>
            <person name="Huntemann M."/>
            <person name="Wei C.-L."/>
            <person name="Han J."/>
            <person name="Detter J.C."/>
            <person name="Han C."/>
            <person name="Tapia R."/>
            <person name="Chen A."/>
            <person name="Kyrpides N."/>
            <person name="Mavromatis K."/>
            <person name="Markowitz V."/>
            <person name="Szeto E."/>
            <person name="Ivanova N."/>
            <person name="Pagani I."/>
            <person name="Pati A."/>
            <person name="Goodwin L."/>
            <person name="Nordberg H.P."/>
            <person name="Cantor M.N."/>
            <person name="Hua S.X."/>
            <person name="Woyke T."/>
            <person name="Kerfeld C.A."/>
        </authorList>
    </citation>
    <scope>NUCLEOTIDE SEQUENCE [LARGE SCALE GENOMIC DNA]</scope>
    <source>
        <strain evidence="17">ATCC 27169 / PCC 6605</strain>
    </source>
</reference>
<dbReference type="PANTHER" id="PTHR43360">
    <property type="entry name" value="CARBON DIOXIDE CONCENTRATING MECHANISM PROTEIN CCMM"/>
    <property type="match status" value="1"/>
</dbReference>
<feature type="active site" description="Proton donor/acceptor" evidence="10">
    <location>
        <position position="59"/>
    </location>
</feature>
<feature type="binding site" description="in other chain" evidence="11">
    <location>
        <position position="110"/>
    </location>
    <ligand>
        <name>Zn(2+)</name>
        <dbReference type="ChEBI" id="CHEBI:29105"/>
        <note>ligand shared between two neighboring subunits</note>
    </ligand>
</feature>
<evidence type="ECO:0000256" key="12">
    <source>
        <dbReference type="PIRSR" id="PIRSR037250-52"/>
    </source>
</evidence>
<dbReference type="EMBL" id="CP003600">
    <property type="protein sequence ID" value="AFY95285.1"/>
    <property type="molecule type" value="Genomic_DNA"/>
</dbReference>
<evidence type="ECO:0000313" key="16">
    <source>
        <dbReference type="EMBL" id="AFY95285.1"/>
    </source>
</evidence>
<feature type="domain" description="Ribulose bisphosphate carboxylase small subunit" evidence="15">
    <location>
        <begin position="231"/>
        <end position="322"/>
    </location>
</feature>
<evidence type="ECO:0000256" key="11">
    <source>
        <dbReference type="PIRSR" id="PIRSR037250-51"/>
    </source>
</evidence>
<dbReference type="InterPro" id="IPR052265">
    <property type="entry name" value="Gamma-CA"/>
</dbReference>
<organism evidence="16 17">
    <name type="scientific">Chamaesiphon minutus (strain ATCC 27169 / PCC 6605)</name>
    <dbReference type="NCBI Taxonomy" id="1173020"/>
    <lineage>
        <taxon>Bacteria</taxon>
        <taxon>Bacillati</taxon>
        <taxon>Cyanobacteriota</taxon>
        <taxon>Cyanophyceae</taxon>
        <taxon>Gomontiellales</taxon>
        <taxon>Chamaesiphonaceae</taxon>
        <taxon>Chamaesiphon</taxon>
    </lineage>
</organism>
<feature type="disulfide bond" evidence="13">
    <location>
        <begin position="396"/>
        <end position="414"/>
    </location>
</feature>
<dbReference type="OrthoDB" id="9803036at2"/>
<dbReference type="InterPro" id="IPR000894">
    <property type="entry name" value="RuBisCO_ssu_dom"/>
</dbReference>
<evidence type="ECO:0000256" key="3">
    <source>
        <dbReference type="ARBA" id="ARBA00023300"/>
    </source>
</evidence>
<dbReference type="PANTHER" id="PTHR43360:SF1">
    <property type="entry name" value="CARBOXYSOME ASSEMBLY PROTEIN CCMM"/>
    <property type="match status" value="1"/>
</dbReference>
<evidence type="ECO:0000256" key="10">
    <source>
        <dbReference type="PIRSR" id="PIRSR037250-50"/>
    </source>
</evidence>
<feature type="compositionally biased region" description="Polar residues" evidence="14">
    <location>
        <begin position="448"/>
        <end position="461"/>
    </location>
</feature>
<dbReference type="GO" id="GO:0015979">
    <property type="term" value="P:photosynthesis"/>
    <property type="evidence" value="ECO:0007669"/>
    <property type="project" value="UniProtKB-KW"/>
</dbReference>
<dbReference type="PIRSF" id="PIRSF037250">
    <property type="entry name" value="CcmM"/>
    <property type="match status" value="1"/>
</dbReference>
<evidence type="ECO:0000256" key="13">
    <source>
        <dbReference type="PIRSR" id="PIRSR037250-53"/>
    </source>
</evidence>
<sequence length="567" mass="61375">MIVVPENITASPPTPWLKTLVEPQIHPSAYVHAFSNIIGDVRIGANVMIAPGISIRADEGNPFGIGDNTNIQDGVVIHGLEQGRVIGDDNAEYSVWIGANTSITHMALIHGPAYVGDNCFIGFRSTVFNAKVGDGCIVMMHALIQDVEIPPGKYVPSGAIITNQQQADRLSEVQPDDRKFAAHIISINDSLRSGYRCADDIECITPLQEAIDISSSGLYGIARAEKLKTTTSSHASTLSPDVVSNVRRLLSQGYNVGTEHADKRRFQTSSWTSCASFNTDREGEIFTALENCLQEHNGEYVRLIGIDPQAKRRVLESIIQRPGDIAPKTSNSRPAQAEAHNRASAASQTHAASAHSTTGVDPEIKKLVTQLLNSGSQVAVERADKRHFQTSSWTTCGRIEAQHEAAVIGAIADCIANHPNDYIRVIGVDAHAKRRVAEKIVHRPGAIVQTQSTNGSSTRSFATNSHATTSHTSSTAASSSLSLDVVETISRLVAQGSAIFTEFADERRYKSNAWETGSKVAGNNAADIARALESIVRDRSKSYIRLIGVDQQARKRTVEKLIHRPTK</sequence>
<keyword evidence="3" id="KW-0120">Carbon dioxide fixation</keyword>
<feature type="disulfide bond" evidence="13">
    <location>
        <begin position="274"/>
        <end position="292"/>
    </location>
</feature>